<dbReference type="PANTHER" id="PTHR43498:SF1">
    <property type="entry name" value="COB--COM HETERODISULFIDE REDUCTASE IRON-SULFUR SUBUNIT A"/>
    <property type="match status" value="1"/>
</dbReference>
<dbReference type="InterPro" id="IPR023753">
    <property type="entry name" value="FAD/NAD-binding_dom"/>
</dbReference>
<dbReference type="PROSITE" id="PS51379">
    <property type="entry name" value="4FE4S_FER_2"/>
    <property type="match status" value="2"/>
</dbReference>
<organism evidence="10">
    <name type="scientific">candidate division WOR-3 bacterium</name>
    <dbReference type="NCBI Taxonomy" id="2052148"/>
    <lineage>
        <taxon>Bacteria</taxon>
        <taxon>Bacteria division WOR-3</taxon>
    </lineage>
</organism>
<evidence type="ECO:0000256" key="8">
    <source>
        <dbReference type="ARBA" id="ARBA00023014"/>
    </source>
</evidence>
<keyword evidence="8" id="KW-0411">Iron-sulfur</keyword>
<name>A0A7C0VBY9_UNCW3</name>
<dbReference type="PANTHER" id="PTHR43498">
    <property type="entry name" value="FERREDOXIN:COB-COM HETERODISULFIDE REDUCTASE SUBUNIT A"/>
    <property type="match status" value="1"/>
</dbReference>
<evidence type="ECO:0000313" key="10">
    <source>
        <dbReference type="EMBL" id="HDI83209.1"/>
    </source>
</evidence>
<gene>
    <name evidence="10" type="ORF">ENF18_05410</name>
</gene>
<dbReference type="GO" id="GO:0016491">
    <property type="term" value="F:oxidoreductase activity"/>
    <property type="evidence" value="ECO:0007669"/>
    <property type="project" value="UniProtKB-KW"/>
</dbReference>
<dbReference type="Pfam" id="PF07992">
    <property type="entry name" value="Pyr_redox_2"/>
    <property type="match status" value="1"/>
</dbReference>
<dbReference type="GO" id="GO:0051539">
    <property type="term" value="F:4 iron, 4 sulfur cluster binding"/>
    <property type="evidence" value="ECO:0007669"/>
    <property type="project" value="UniProtKB-KW"/>
</dbReference>
<reference evidence="10" key="1">
    <citation type="journal article" date="2020" name="mSystems">
        <title>Genome- and Community-Level Interaction Insights into Carbon Utilization and Element Cycling Functions of Hydrothermarchaeota in Hydrothermal Sediment.</title>
        <authorList>
            <person name="Zhou Z."/>
            <person name="Liu Y."/>
            <person name="Xu W."/>
            <person name="Pan J."/>
            <person name="Luo Z.H."/>
            <person name="Li M."/>
        </authorList>
    </citation>
    <scope>NUCLEOTIDE SEQUENCE [LARGE SCALE GENOMIC DNA]</scope>
    <source>
        <strain evidence="10">HyVt-102</strain>
    </source>
</reference>
<comment type="cofactor">
    <cofactor evidence="1">
        <name>FAD</name>
        <dbReference type="ChEBI" id="CHEBI:57692"/>
    </cofactor>
</comment>
<feature type="domain" description="4Fe-4S ferredoxin-type" evidence="9">
    <location>
        <begin position="346"/>
        <end position="376"/>
    </location>
</feature>
<keyword evidence="5" id="KW-0285">Flavoprotein</keyword>
<accession>A0A7C0VBY9</accession>
<evidence type="ECO:0000259" key="9">
    <source>
        <dbReference type="PROSITE" id="PS51379"/>
    </source>
</evidence>
<keyword evidence="6" id="KW-0560">Oxidoreductase</keyword>
<dbReference type="EMBL" id="DQWE01000257">
    <property type="protein sequence ID" value="HDI83209.1"/>
    <property type="molecule type" value="Genomic_DNA"/>
</dbReference>
<evidence type="ECO:0000256" key="3">
    <source>
        <dbReference type="ARBA" id="ARBA00022485"/>
    </source>
</evidence>
<sequence length="419" mass="46497">MLENRMYTPSEDFEPAKKVLVVGGGITGMVASLELADAGLDVVLVEKREQLGGNANRIKKLLTGENVQDFLNGLIERVKSHEHIEVRTGENLQEIKGSLGNFTVRISGAEERFGAVLIATGGKEYKPGDGEYGFGRSERVISQMDFEDVIEKEDLKSKTIVMIQCVGSRNDEHPWCSRVCCTDAIKNALRVKEKFPDADVFILYRDIMAYGRKEAFYTRAREKGVIFLRFTKGNEPVVETENGLRVKIFDTVLREEVAIDADFVILSTGIVPDNDVLRGIGIELTEEGFVKEANVKFKPLETPRPGIYTAGLAHSPRDIPESIAQARGVASQIIGVLKKERIVSKRQISYTKERKCAGCGFCIDVCPYDARYLDEERKVAVVYPHICQGCGTCAGICPSGAADMKEMGYREMFSVMDLV</sequence>
<dbReference type="Proteomes" id="UP000885847">
    <property type="component" value="Unassembled WGS sequence"/>
</dbReference>
<comment type="similarity">
    <text evidence="2">Belongs to the HdrA family.</text>
</comment>
<evidence type="ECO:0000256" key="5">
    <source>
        <dbReference type="ARBA" id="ARBA00022827"/>
    </source>
</evidence>
<dbReference type="Gene3D" id="3.50.50.60">
    <property type="entry name" value="FAD/NAD(P)-binding domain"/>
    <property type="match status" value="1"/>
</dbReference>
<dbReference type="Gene3D" id="3.40.50.720">
    <property type="entry name" value="NAD(P)-binding Rossmann-like Domain"/>
    <property type="match status" value="1"/>
</dbReference>
<protein>
    <submittedName>
        <fullName evidence="10">CoB--CoM heterodisulfide reductase iron-sulfur subunit A family protein</fullName>
    </submittedName>
</protein>
<evidence type="ECO:0000256" key="1">
    <source>
        <dbReference type="ARBA" id="ARBA00001974"/>
    </source>
</evidence>
<keyword evidence="4" id="KW-0479">Metal-binding</keyword>
<dbReference type="InterPro" id="IPR039650">
    <property type="entry name" value="HdrA-like"/>
</dbReference>
<dbReference type="GO" id="GO:0046872">
    <property type="term" value="F:metal ion binding"/>
    <property type="evidence" value="ECO:0007669"/>
    <property type="project" value="UniProtKB-KW"/>
</dbReference>
<dbReference type="Gene3D" id="3.30.70.20">
    <property type="match status" value="1"/>
</dbReference>
<dbReference type="InterPro" id="IPR036188">
    <property type="entry name" value="FAD/NAD-bd_sf"/>
</dbReference>
<evidence type="ECO:0000256" key="6">
    <source>
        <dbReference type="ARBA" id="ARBA00023002"/>
    </source>
</evidence>
<dbReference type="PRINTS" id="PR00368">
    <property type="entry name" value="FADPNR"/>
</dbReference>
<keyword evidence="5" id="KW-0274">FAD</keyword>
<dbReference type="SUPFAM" id="SSF51971">
    <property type="entry name" value="Nucleotide-binding domain"/>
    <property type="match status" value="1"/>
</dbReference>
<dbReference type="InterPro" id="IPR017896">
    <property type="entry name" value="4Fe4S_Fe-S-bd"/>
</dbReference>
<dbReference type="PROSITE" id="PS00198">
    <property type="entry name" value="4FE4S_FER_1"/>
    <property type="match status" value="2"/>
</dbReference>
<dbReference type="AlphaFoldDB" id="A0A7C0VBY9"/>
<dbReference type="Pfam" id="PF12838">
    <property type="entry name" value="Fer4_7"/>
    <property type="match status" value="1"/>
</dbReference>
<evidence type="ECO:0000256" key="7">
    <source>
        <dbReference type="ARBA" id="ARBA00023004"/>
    </source>
</evidence>
<proteinExistence type="inferred from homology"/>
<keyword evidence="7" id="KW-0408">Iron</keyword>
<evidence type="ECO:0000256" key="2">
    <source>
        <dbReference type="ARBA" id="ARBA00006561"/>
    </source>
</evidence>
<feature type="domain" description="4Fe-4S ferredoxin-type" evidence="9">
    <location>
        <begin position="378"/>
        <end position="407"/>
    </location>
</feature>
<keyword evidence="3" id="KW-0004">4Fe-4S</keyword>
<evidence type="ECO:0000256" key="4">
    <source>
        <dbReference type="ARBA" id="ARBA00022723"/>
    </source>
</evidence>
<dbReference type="InterPro" id="IPR017900">
    <property type="entry name" value="4Fe4S_Fe_S_CS"/>
</dbReference>
<dbReference type="SUPFAM" id="SSF54862">
    <property type="entry name" value="4Fe-4S ferredoxins"/>
    <property type="match status" value="1"/>
</dbReference>
<comment type="caution">
    <text evidence="10">The sequence shown here is derived from an EMBL/GenBank/DDBJ whole genome shotgun (WGS) entry which is preliminary data.</text>
</comment>